<dbReference type="Gene3D" id="3.30.2010.10">
    <property type="entry name" value="Metalloproteases ('zincins'), catalytic domain"/>
    <property type="match status" value="1"/>
</dbReference>
<keyword evidence="4" id="KW-0378">Hydrolase</keyword>
<keyword evidence="5" id="KW-0862">Zinc</keyword>
<comment type="cofactor">
    <cofactor evidence="1">
        <name>Zn(2+)</name>
        <dbReference type="ChEBI" id="CHEBI:29105"/>
    </cofactor>
</comment>
<evidence type="ECO:0000313" key="8">
    <source>
        <dbReference type="EMBL" id="GAI25347.1"/>
    </source>
</evidence>
<feature type="domain" description="Peptidase M48" evidence="7">
    <location>
        <begin position="19"/>
        <end position="78"/>
    </location>
</feature>
<evidence type="ECO:0000256" key="5">
    <source>
        <dbReference type="ARBA" id="ARBA00022833"/>
    </source>
</evidence>
<evidence type="ECO:0000256" key="1">
    <source>
        <dbReference type="ARBA" id="ARBA00001947"/>
    </source>
</evidence>
<keyword evidence="6" id="KW-0482">Metalloprotease</keyword>
<accession>X1M191</accession>
<evidence type="ECO:0000259" key="7">
    <source>
        <dbReference type="Pfam" id="PF01435"/>
    </source>
</evidence>
<sequence length="80" mass="8821">MLGKIAPVLIIPLFYKCSPLANRELKERLLRLSKNCGVGVEEVFEVQLSKDTQKANAAVAGFGKGRRILLGDTLLRNHSD</sequence>
<dbReference type="GO" id="GO:0004222">
    <property type="term" value="F:metalloendopeptidase activity"/>
    <property type="evidence" value="ECO:0007669"/>
    <property type="project" value="InterPro"/>
</dbReference>
<evidence type="ECO:0000256" key="3">
    <source>
        <dbReference type="ARBA" id="ARBA00022723"/>
    </source>
</evidence>
<keyword evidence="2" id="KW-0645">Protease</keyword>
<evidence type="ECO:0000256" key="2">
    <source>
        <dbReference type="ARBA" id="ARBA00022670"/>
    </source>
</evidence>
<protein>
    <recommendedName>
        <fullName evidence="7">Peptidase M48 domain-containing protein</fullName>
    </recommendedName>
</protein>
<keyword evidence="3" id="KW-0479">Metal-binding</keyword>
<gene>
    <name evidence="8" type="ORF">S06H3_24545</name>
</gene>
<dbReference type="GO" id="GO:0046872">
    <property type="term" value="F:metal ion binding"/>
    <property type="evidence" value="ECO:0007669"/>
    <property type="project" value="UniProtKB-KW"/>
</dbReference>
<dbReference type="InterPro" id="IPR001915">
    <property type="entry name" value="Peptidase_M48"/>
</dbReference>
<reference evidence="8" key="1">
    <citation type="journal article" date="2014" name="Front. Microbiol.">
        <title>High frequency of phylogenetically diverse reductive dehalogenase-homologous genes in deep subseafloor sedimentary metagenomes.</title>
        <authorList>
            <person name="Kawai M."/>
            <person name="Futagami T."/>
            <person name="Toyoda A."/>
            <person name="Takaki Y."/>
            <person name="Nishi S."/>
            <person name="Hori S."/>
            <person name="Arai W."/>
            <person name="Tsubouchi T."/>
            <person name="Morono Y."/>
            <person name="Uchiyama I."/>
            <person name="Ito T."/>
            <person name="Fujiyama A."/>
            <person name="Inagaki F."/>
            <person name="Takami H."/>
        </authorList>
    </citation>
    <scope>NUCLEOTIDE SEQUENCE</scope>
    <source>
        <strain evidence="8">Expedition CK06-06</strain>
    </source>
</reference>
<proteinExistence type="predicted"/>
<dbReference type="AlphaFoldDB" id="X1M191"/>
<dbReference type="Pfam" id="PF01435">
    <property type="entry name" value="Peptidase_M48"/>
    <property type="match status" value="1"/>
</dbReference>
<dbReference type="GO" id="GO:0006508">
    <property type="term" value="P:proteolysis"/>
    <property type="evidence" value="ECO:0007669"/>
    <property type="project" value="UniProtKB-KW"/>
</dbReference>
<evidence type="ECO:0000256" key="6">
    <source>
        <dbReference type="ARBA" id="ARBA00023049"/>
    </source>
</evidence>
<organism evidence="8">
    <name type="scientific">marine sediment metagenome</name>
    <dbReference type="NCBI Taxonomy" id="412755"/>
    <lineage>
        <taxon>unclassified sequences</taxon>
        <taxon>metagenomes</taxon>
        <taxon>ecological metagenomes</taxon>
    </lineage>
</organism>
<comment type="caution">
    <text evidence="8">The sequence shown here is derived from an EMBL/GenBank/DDBJ whole genome shotgun (WGS) entry which is preliminary data.</text>
</comment>
<evidence type="ECO:0000256" key="4">
    <source>
        <dbReference type="ARBA" id="ARBA00022801"/>
    </source>
</evidence>
<feature type="non-terminal residue" evidence="8">
    <location>
        <position position="80"/>
    </location>
</feature>
<name>X1M191_9ZZZZ</name>
<dbReference type="EMBL" id="BARV01013704">
    <property type="protein sequence ID" value="GAI25347.1"/>
    <property type="molecule type" value="Genomic_DNA"/>
</dbReference>